<dbReference type="SMART" id="SM00733">
    <property type="entry name" value="Mterf"/>
    <property type="match status" value="4"/>
</dbReference>
<dbReference type="GO" id="GO:0006393">
    <property type="term" value="P:termination of mitochondrial transcription"/>
    <property type="evidence" value="ECO:0007669"/>
    <property type="project" value="TreeGrafter"/>
</dbReference>
<comment type="similarity">
    <text evidence="1">Belongs to the mTERF family.</text>
</comment>
<dbReference type="Proteomes" id="UP001153714">
    <property type="component" value="Chromosome 12"/>
</dbReference>
<organism evidence="3 4">
    <name type="scientific">Diatraea saccharalis</name>
    <name type="common">sugarcane borer</name>
    <dbReference type="NCBI Taxonomy" id="40085"/>
    <lineage>
        <taxon>Eukaryota</taxon>
        <taxon>Metazoa</taxon>
        <taxon>Ecdysozoa</taxon>
        <taxon>Arthropoda</taxon>
        <taxon>Hexapoda</taxon>
        <taxon>Insecta</taxon>
        <taxon>Pterygota</taxon>
        <taxon>Neoptera</taxon>
        <taxon>Endopterygota</taxon>
        <taxon>Lepidoptera</taxon>
        <taxon>Glossata</taxon>
        <taxon>Ditrysia</taxon>
        <taxon>Pyraloidea</taxon>
        <taxon>Crambidae</taxon>
        <taxon>Crambinae</taxon>
        <taxon>Diatraea</taxon>
    </lineage>
</organism>
<dbReference type="OrthoDB" id="75923at2759"/>
<dbReference type="PANTHER" id="PTHR15437">
    <property type="entry name" value="TRANSCRIPTION TERMINATION FACTOR, MITOCHONDRIAL"/>
    <property type="match status" value="1"/>
</dbReference>
<dbReference type="AlphaFoldDB" id="A0A9N9QW59"/>
<reference evidence="3" key="1">
    <citation type="submission" date="2021-12" db="EMBL/GenBank/DDBJ databases">
        <authorList>
            <person name="King R."/>
        </authorList>
    </citation>
    <scope>NUCLEOTIDE SEQUENCE</scope>
</reference>
<evidence type="ECO:0000313" key="3">
    <source>
        <dbReference type="EMBL" id="CAG9784517.1"/>
    </source>
</evidence>
<gene>
    <name evidence="3" type="ORF">DIATSA_LOCUS2607</name>
</gene>
<name>A0A9N9QW59_9NEOP</name>
<proteinExistence type="inferred from homology"/>
<dbReference type="Gene3D" id="1.25.70.10">
    <property type="entry name" value="Transcription termination factor 3, mitochondrial"/>
    <property type="match status" value="1"/>
</dbReference>
<reference evidence="3" key="2">
    <citation type="submission" date="2022-10" db="EMBL/GenBank/DDBJ databases">
        <authorList>
            <consortium name="ENA_rothamsted_submissions"/>
            <consortium name="culmorum"/>
            <person name="King R."/>
        </authorList>
    </citation>
    <scope>NUCLEOTIDE SEQUENCE</scope>
</reference>
<dbReference type="Pfam" id="PF02536">
    <property type="entry name" value="mTERF"/>
    <property type="match status" value="1"/>
</dbReference>
<keyword evidence="2" id="KW-0809">Transit peptide</keyword>
<accession>A0A9N9QW59</accession>
<dbReference type="GO" id="GO:0003676">
    <property type="term" value="F:nucleic acid binding"/>
    <property type="evidence" value="ECO:0007669"/>
    <property type="project" value="InterPro"/>
</dbReference>
<dbReference type="GO" id="GO:0005759">
    <property type="term" value="C:mitochondrial matrix"/>
    <property type="evidence" value="ECO:0007669"/>
    <property type="project" value="TreeGrafter"/>
</dbReference>
<protein>
    <recommendedName>
        <fullName evidence="5">Transcription termination factor, mitochondrial</fullName>
    </recommendedName>
</protein>
<evidence type="ECO:0008006" key="5">
    <source>
        <dbReference type="Google" id="ProtNLM"/>
    </source>
</evidence>
<dbReference type="InterPro" id="IPR038538">
    <property type="entry name" value="MTERF_sf"/>
</dbReference>
<keyword evidence="4" id="KW-1185">Reference proteome</keyword>
<evidence type="ECO:0000313" key="4">
    <source>
        <dbReference type="Proteomes" id="UP001153714"/>
    </source>
</evidence>
<dbReference type="PANTHER" id="PTHR15437:SF6">
    <property type="entry name" value="TRANSCRIPTION TERMINATION FACTOR, MITOCHONDRIAL"/>
    <property type="match status" value="1"/>
</dbReference>
<dbReference type="EMBL" id="OU893343">
    <property type="protein sequence ID" value="CAG9784517.1"/>
    <property type="molecule type" value="Genomic_DNA"/>
</dbReference>
<evidence type="ECO:0000256" key="2">
    <source>
        <dbReference type="ARBA" id="ARBA00022946"/>
    </source>
</evidence>
<dbReference type="InterPro" id="IPR003690">
    <property type="entry name" value="MTERF"/>
</dbReference>
<sequence>MISNRLLYFVVKPLSMLTLKVSVNHYHKCTLQIAKIFPSILANFQTYASTAQIIHKGNDTVKEQIISKMNFQTVQHAEPFYKLPVKTLLHIYKVTANDEKHGYCKNRLYYVSSKLKCPPSLLSKYVAERTFLYSLSFDWLEKSLNVLLEMGVSSDRIIRDLWVLKYKSDTIKERLERVKALGIDNLYPWMVRCSEDILNRYVAIYQETKNILGNNESTHIYLAKRLNTTVEAVEEMCIKTPALKTIRVTKVKHFLDYLISEGISPGDIAKIPRILSASQKTVKERIDKLRQLGFQELNLNVLCRSKKQFKKFCYAFESSSKSHY</sequence>
<evidence type="ECO:0000256" key="1">
    <source>
        <dbReference type="ARBA" id="ARBA00007692"/>
    </source>
</evidence>